<dbReference type="RefSeq" id="WP_109430602.1">
    <property type="nucleotide sequence ID" value="NZ_MPDK01000010.1"/>
</dbReference>
<keyword evidence="5" id="KW-1185">Reference proteome</keyword>
<dbReference type="PANTHER" id="PTHR43584:SF8">
    <property type="entry name" value="N-ACETYLMURAMATE ALPHA-1-PHOSPHATE URIDYLYLTRANSFERASE"/>
    <property type="match status" value="1"/>
</dbReference>
<dbReference type="OrthoDB" id="9803871at2"/>
<dbReference type="AlphaFoldDB" id="A0A2U3D8R0"/>
<comment type="caution">
    <text evidence="4">The sequence shown here is derived from an EMBL/GenBank/DDBJ whole genome shotgun (WGS) entry which is preliminary data.</text>
</comment>
<dbReference type="InterPro" id="IPR025877">
    <property type="entry name" value="MobA-like_NTP_Trfase"/>
</dbReference>
<dbReference type="EMBL" id="MPDK01000010">
    <property type="protein sequence ID" value="PWI57663.1"/>
    <property type="molecule type" value="Genomic_DNA"/>
</dbReference>
<dbReference type="CDD" id="cd02523">
    <property type="entry name" value="PC_cytidylyltransferase"/>
    <property type="match status" value="1"/>
</dbReference>
<keyword evidence="1" id="KW-0808">Transferase</keyword>
<evidence type="ECO:0000259" key="3">
    <source>
        <dbReference type="Pfam" id="PF12804"/>
    </source>
</evidence>
<evidence type="ECO:0000313" key="5">
    <source>
        <dbReference type="Proteomes" id="UP000245380"/>
    </source>
</evidence>
<proteinExistence type="predicted"/>
<dbReference type="Gene3D" id="3.90.550.10">
    <property type="entry name" value="Spore Coat Polysaccharide Biosynthesis Protein SpsA, Chain A"/>
    <property type="match status" value="1"/>
</dbReference>
<name>A0A2U3D8R0_SULT2</name>
<dbReference type="InterPro" id="IPR029044">
    <property type="entry name" value="Nucleotide-diphossugar_trans"/>
</dbReference>
<keyword evidence="2" id="KW-0548">Nucleotidyltransferase</keyword>
<dbReference type="Proteomes" id="UP000245380">
    <property type="component" value="Unassembled WGS sequence"/>
</dbReference>
<evidence type="ECO:0000313" key="4">
    <source>
        <dbReference type="EMBL" id="PWI57663.1"/>
    </source>
</evidence>
<gene>
    <name evidence="4" type="ORF">BM613_07690</name>
</gene>
<dbReference type="Pfam" id="PF12804">
    <property type="entry name" value="NTP_transf_3"/>
    <property type="match status" value="1"/>
</dbReference>
<organism evidence="4 5">
    <name type="scientific">Sulfoacidibacillus thermotolerans</name>
    <name type="common">Acidibacillus sulfuroxidans</name>
    <dbReference type="NCBI Taxonomy" id="1765684"/>
    <lineage>
        <taxon>Bacteria</taxon>
        <taxon>Bacillati</taxon>
        <taxon>Bacillota</taxon>
        <taxon>Bacilli</taxon>
        <taxon>Bacillales</taxon>
        <taxon>Alicyclobacillaceae</taxon>
        <taxon>Sulfoacidibacillus</taxon>
    </lineage>
</organism>
<protein>
    <recommendedName>
        <fullName evidence="3">MobA-like NTP transferase domain-containing protein</fullName>
    </recommendedName>
</protein>
<dbReference type="GO" id="GO:0016779">
    <property type="term" value="F:nucleotidyltransferase activity"/>
    <property type="evidence" value="ECO:0007669"/>
    <property type="project" value="UniProtKB-KW"/>
</dbReference>
<dbReference type="InterPro" id="IPR050065">
    <property type="entry name" value="GlmU-like"/>
</dbReference>
<evidence type="ECO:0000256" key="2">
    <source>
        <dbReference type="ARBA" id="ARBA00022695"/>
    </source>
</evidence>
<dbReference type="PANTHER" id="PTHR43584">
    <property type="entry name" value="NUCLEOTIDYL TRANSFERASE"/>
    <property type="match status" value="1"/>
</dbReference>
<reference evidence="4 5" key="1">
    <citation type="submission" date="2016-11" db="EMBL/GenBank/DDBJ databases">
        <title>Comparative genomics of Acidibacillus ferroxidans species.</title>
        <authorList>
            <person name="Oliveira G."/>
            <person name="Nunes G."/>
            <person name="Oliveira R."/>
            <person name="Araujo F."/>
            <person name="Salim A."/>
            <person name="Scholte L."/>
            <person name="Morais D."/>
            <person name="Nancucheo I."/>
            <person name="Johnson D.B."/>
            <person name="Grail B."/>
            <person name="Bittencourt J."/>
            <person name="Valadares R."/>
        </authorList>
    </citation>
    <scope>NUCLEOTIDE SEQUENCE [LARGE SCALE GENOMIC DNA]</scope>
    <source>
        <strain evidence="4 5">Y002</strain>
    </source>
</reference>
<dbReference type="SUPFAM" id="SSF53448">
    <property type="entry name" value="Nucleotide-diphospho-sugar transferases"/>
    <property type="match status" value="1"/>
</dbReference>
<evidence type="ECO:0000256" key="1">
    <source>
        <dbReference type="ARBA" id="ARBA00022679"/>
    </source>
</evidence>
<accession>A0A2U3D8R0</accession>
<sequence length="245" mass="27795">MSLSTTAIILAAGLSSRLRPLTDDAPKCLLPMGDRTILDWQLYALTAIGIKEVALVVGYKQEIIRAHVQEKWSHLRVTYIENKEYATTNTLFSLAKAFAALPAQDFYYLNADVVFHKEIIKRLEEHKEEALLAIDCKQCREEEVKVRVNQNQIVEIGKEINPEICLGEFIGVAKFSGAFVHSFRSAVKRLAISGNERKFFEYALDDLAKTETLTPVDITGLPCVEVDFKEDYEYAVSYVVKHFQE</sequence>
<feature type="domain" description="MobA-like NTP transferase" evidence="3">
    <location>
        <begin position="7"/>
        <end position="130"/>
    </location>
</feature>